<dbReference type="SUPFAM" id="SSF54001">
    <property type="entry name" value="Cysteine proteinases"/>
    <property type="match status" value="1"/>
</dbReference>
<feature type="compositionally biased region" description="Polar residues" evidence="4">
    <location>
        <begin position="736"/>
        <end position="747"/>
    </location>
</feature>
<evidence type="ECO:0000313" key="7">
    <source>
        <dbReference type="Proteomes" id="UP000664132"/>
    </source>
</evidence>
<dbReference type="PANTHER" id="PTHR10183:SF397">
    <property type="entry name" value="CALPAIN CATALYTIC DOMAIN-CONTAINING PROTEIN"/>
    <property type="match status" value="1"/>
</dbReference>
<accession>A0A8H7T8A8</accession>
<dbReference type="InterPro" id="IPR000169">
    <property type="entry name" value="Pept_cys_AS"/>
</dbReference>
<keyword evidence="7" id="KW-1185">Reference proteome</keyword>
<keyword evidence="3" id="KW-0378">Hydrolase</keyword>
<dbReference type="EMBL" id="JAFJYH010000248">
    <property type="protein sequence ID" value="KAG4414796.1"/>
    <property type="molecule type" value="Genomic_DNA"/>
</dbReference>
<protein>
    <recommendedName>
        <fullName evidence="5">Calpain catalytic domain-containing protein</fullName>
    </recommendedName>
</protein>
<feature type="compositionally biased region" description="Basic and acidic residues" evidence="4">
    <location>
        <begin position="898"/>
        <end position="925"/>
    </location>
</feature>
<dbReference type="Pfam" id="PF00648">
    <property type="entry name" value="Peptidase_C2"/>
    <property type="match status" value="1"/>
</dbReference>
<dbReference type="SMART" id="SM00230">
    <property type="entry name" value="CysPc"/>
    <property type="match status" value="1"/>
</dbReference>
<dbReference type="Gene3D" id="3.90.70.10">
    <property type="entry name" value="Cysteine proteinases"/>
    <property type="match status" value="1"/>
</dbReference>
<evidence type="ECO:0000259" key="5">
    <source>
        <dbReference type="PROSITE" id="PS50203"/>
    </source>
</evidence>
<dbReference type="InterPro" id="IPR038765">
    <property type="entry name" value="Papain-like_cys_pep_sf"/>
</dbReference>
<feature type="compositionally biased region" description="Basic and acidic residues" evidence="4">
    <location>
        <begin position="717"/>
        <end position="726"/>
    </location>
</feature>
<feature type="compositionally biased region" description="Basic and acidic residues" evidence="4">
    <location>
        <begin position="604"/>
        <end position="623"/>
    </location>
</feature>
<dbReference type="Proteomes" id="UP000664132">
    <property type="component" value="Unassembled WGS sequence"/>
</dbReference>
<comment type="caution">
    <text evidence="6">The sequence shown here is derived from an EMBL/GenBank/DDBJ whole genome shotgun (WGS) entry which is preliminary data.</text>
</comment>
<feature type="region of interest" description="Disordered" evidence="4">
    <location>
        <begin position="873"/>
        <end position="925"/>
    </location>
</feature>
<feature type="compositionally biased region" description="Basic and acidic residues" evidence="4">
    <location>
        <begin position="632"/>
        <end position="693"/>
    </location>
</feature>
<feature type="region of interest" description="Disordered" evidence="4">
    <location>
        <begin position="598"/>
        <end position="840"/>
    </location>
</feature>
<dbReference type="GO" id="GO:0006508">
    <property type="term" value="P:proteolysis"/>
    <property type="evidence" value="ECO:0007669"/>
    <property type="project" value="UniProtKB-KW"/>
</dbReference>
<dbReference type="PANTHER" id="PTHR10183">
    <property type="entry name" value="CALPAIN"/>
    <property type="match status" value="1"/>
</dbReference>
<dbReference type="OrthoDB" id="424753at2759"/>
<feature type="active site" evidence="2 3">
    <location>
        <position position="370"/>
    </location>
</feature>
<dbReference type="InterPro" id="IPR001300">
    <property type="entry name" value="Peptidase_C2_calpain_cat"/>
</dbReference>
<proteinExistence type="inferred from homology"/>
<feature type="region of interest" description="Disordered" evidence="4">
    <location>
        <begin position="1"/>
        <end position="34"/>
    </location>
</feature>
<keyword evidence="3" id="KW-0788">Thiol protease</keyword>
<organism evidence="6 7">
    <name type="scientific">Cadophora malorum</name>
    <dbReference type="NCBI Taxonomy" id="108018"/>
    <lineage>
        <taxon>Eukaryota</taxon>
        <taxon>Fungi</taxon>
        <taxon>Dikarya</taxon>
        <taxon>Ascomycota</taxon>
        <taxon>Pezizomycotina</taxon>
        <taxon>Leotiomycetes</taxon>
        <taxon>Helotiales</taxon>
        <taxon>Ploettnerulaceae</taxon>
        <taxon>Cadophora</taxon>
    </lineage>
</organism>
<feature type="compositionally biased region" description="Basic and acidic residues" evidence="4">
    <location>
        <begin position="873"/>
        <end position="886"/>
    </location>
</feature>
<comment type="similarity">
    <text evidence="1">Belongs to the peptidase C2 family.</text>
</comment>
<evidence type="ECO:0000256" key="1">
    <source>
        <dbReference type="ARBA" id="ARBA00007623"/>
    </source>
</evidence>
<feature type="active site" evidence="2 3">
    <location>
        <position position="185"/>
    </location>
</feature>
<feature type="domain" description="Calpain catalytic" evidence="5">
    <location>
        <begin position="156"/>
        <end position="450"/>
    </location>
</feature>
<evidence type="ECO:0000256" key="2">
    <source>
        <dbReference type="PIRSR" id="PIRSR622684-1"/>
    </source>
</evidence>
<keyword evidence="3" id="KW-0645">Protease</keyword>
<sequence length="989" mass="111533">MSSDSSDSDNGRPQNPPPPSAKPKKKKKHVPPQETINRIWSRFSVKKFSKATIVLPFAGPPNQTTIDPSKPPETARDNLLVSEDFDRAVQECRTRVRKLIKECRRVNMRYRDPDFDIDWDLKMKKGYCLNNLKDSKFVISGSAYSTSTTNSPKAVKRVHEIFDKPTFLADKLSPADVKQGSLGDCWLMASLTALANMDVGIQRICVEYDTKIGIYGFVFHRDGEWIISIIDDKLFLKSPDWDSPSVQRHLLEQTDREDVELEYRKTYQTGSQALFFAQCRDQNETWLPLLEKAYAKAHGDYASLQGGWIGEGLEDLTGGVTTELLTSDILDTDEFWNNEIIKVNKEFLFGCSTGLLDGGYGSRDGISEGHAYVIIEAREISTGQRLVKLRNPWGKGKKGNWEGAWSDGSKELSPELQIELNHKSGSDSVFWISYQDLLRKYQHFDRTRLFMDCPDWRITQKWISVEVPWKAEFEQKYRIVLKKESPVVLVLSQLDDRFFEGLQGQYTFRLQFRLHEVDSLGENDYIVRSHGNYLMERSVVTELKSLPAGTYAVFVMVVADRDTHQPSVEDVVKAQCRRRVDNDKLAQVGMSYDIAHSKGASHSMSKDLAHKAQDKAKAREARIATRKKNWEKRHLSREIVRKQDKKNREKRERKEAKDAAAEKEVEDQESKDKSIQTEDTKEVTFAKEDKSVQTEDPPQTCPEPHMATLPANSDVQAMKDTDKGVQTEDTCGASVVDSQATPDTPKSSIAFGSPPPLIRLPSMHRGPPPPPPPFSRDRKRASDRRDYITSEGESSASPISDFDDMYSDDDPTLKPRPVNATAAPGAKTRSNSDDEDETEPWNAVCIVGFRVYSKDEGLELLIWDESLDEMNRKNEKNKQAAIAKEDEGTDADVEDGGEESKEKEDEKPNEDNKENQDVEKAKAVDSIEVEIPIAAEDDEALLLVDGEREALALGNGNVFGDKAAEQKSEGIPGDEVKSTVVDAEQAVEE</sequence>
<dbReference type="InterPro" id="IPR022684">
    <property type="entry name" value="Calpain_cysteine_protease"/>
</dbReference>
<dbReference type="AlphaFoldDB" id="A0A8H7T8A8"/>
<name>A0A8H7T8A8_9HELO</name>
<dbReference type="PROSITE" id="PS00139">
    <property type="entry name" value="THIOL_PROTEASE_CYS"/>
    <property type="match status" value="1"/>
</dbReference>
<feature type="compositionally biased region" description="Acidic residues" evidence="4">
    <location>
        <begin position="801"/>
        <end position="810"/>
    </location>
</feature>
<gene>
    <name evidence="6" type="ORF">IFR04_012068</name>
</gene>
<dbReference type="FunFam" id="3.90.70.10:FF:000072">
    <property type="entry name" value="Cysteine proteinase"/>
    <property type="match status" value="1"/>
</dbReference>
<evidence type="ECO:0000256" key="4">
    <source>
        <dbReference type="SAM" id="MobiDB-lite"/>
    </source>
</evidence>
<dbReference type="GO" id="GO:0004198">
    <property type="term" value="F:calcium-dependent cysteine-type endopeptidase activity"/>
    <property type="evidence" value="ECO:0007669"/>
    <property type="project" value="InterPro"/>
</dbReference>
<evidence type="ECO:0000256" key="3">
    <source>
        <dbReference type="PROSITE-ProRule" id="PRU00239"/>
    </source>
</evidence>
<feature type="active site" evidence="2 3">
    <location>
        <position position="391"/>
    </location>
</feature>
<dbReference type="CDD" id="cd00044">
    <property type="entry name" value="CysPc"/>
    <property type="match status" value="1"/>
</dbReference>
<dbReference type="PROSITE" id="PS50203">
    <property type="entry name" value="CALPAIN_CAT"/>
    <property type="match status" value="1"/>
</dbReference>
<feature type="compositionally biased region" description="Acidic residues" evidence="4">
    <location>
        <begin position="887"/>
        <end position="897"/>
    </location>
</feature>
<evidence type="ECO:0000313" key="6">
    <source>
        <dbReference type="EMBL" id="KAG4414796.1"/>
    </source>
</evidence>
<reference evidence="6" key="1">
    <citation type="submission" date="2021-02" db="EMBL/GenBank/DDBJ databases">
        <title>Genome sequence Cadophora malorum strain M34.</title>
        <authorList>
            <person name="Stefanovic E."/>
            <person name="Vu D."/>
            <person name="Scully C."/>
            <person name="Dijksterhuis J."/>
            <person name="Roader J."/>
            <person name="Houbraken J."/>
        </authorList>
    </citation>
    <scope>NUCLEOTIDE SEQUENCE</scope>
    <source>
        <strain evidence="6">M34</strain>
    </source>
</reference>